<dbReference type="PANTHER" id="PTHR33939">
    <property type="entry name" value="PROTEIN CBG22215"/>
    <property type="match status" value="1"/>
</dbReference>
<dbReference type="InParanoid" id="D0NFH8"/>
<dbReference type="KEGG" id="pif:PITG_10515"/>
<dbReference type="PANTHER" id="PTHR33939:SF1">
    <property type="entry name" value="DUF4371 DOMAIN-CONTAINING PROTEIN"/>
    <property type="match status" value="1"/>
</dbReference>
<name>D0NFH8_PHYIT</name>
<sequence length="120" mass="13993">MHLKKTKTKLMERVMPLKEKPIYMVQTIAAKYNHRVLYTPPYHPELQPIKLIWATVKGRIARAPPKNANDTVEKVIAGLNAITAKEWVSVYRHDQGFENMYAERAQESAEWLRKKGCLFK</sequence>
<dbReference type="OMA" id="EECSEDW"/>
<accession>D0NFH8</accession>
<dbReference type="VEuPathDB" id="FungiDB:PITG_10515"/>
<dbReference type="GeneID" id="9474354"/>
<evidence type="ECO:0008006" key="3">
    <source>
        <dbReference type="Google" id="ProtNLM"/>
    </source>
</evidence>
<evidence type="ECO:0000313" key="2">
    <source>
        <dbReference type="Proteomes" id="UP000006643"/>
    </source>
</evidence>
<proteinExistence type="predicted"/>
<reference evidence="2" key="1">
    <citation type="journal article" date="2009" name="Nature">
        <title>Genome sequence and analysis of the Irish potato famine pathogen Phytophthora infestans.</title>
        <authorList>
            <consortium name="The Broad Institute Genome Sequencing Platform"/>
            <person name="Haas B.J."/>
            <person name="Kamoun S."/>
            <person name="Zody M.C."/>
            <person name="Jiang R.H."/>
            <person name="Handsaker R.E."/>
            <person name="Cano L.M."/>
            <person name="Grabherr M."/>
            <person name="Kodira C.D."/>
            <person name="Raffaele S."/>
            <person name="Torto-Alalibo T."/>
            <person name="Bozkurt T.O."/>
            <person name="Ah-Fong A.M."/>
            <person name="Alvarado L."/>
            <person name="Anderson V.L."/>
            <person name="Armstrong M.R."/>
            <person name="Avrova A."/>
            <person name="Baxter L."/>
            <person name="Beynon J."/>
            <person name="Boevink P.C."/>
            <person name="Bollmann S.R."/>
            <person name="Bos J.I."/>
            <person name="Bulone V."/>
            <person name="Cai G."/>
            <person name="Cakir C."/>
            <person name="Carrington J.C."/>
            <person name="Chawner M."/>
            <person name="Conti L."/>
            <person name="Costanzo S."/>
            <person name="Ewan R."/>
            <person name="Fahlgren N."/>
            <person name="Fischbach M.A."/>
            <person name="Fugelstad J."/>
            <person name="Gilroy E.M."/>
            <person name="Gnerre S."/>
            <person name="Green P.J."/>
            <person name="Grenville-Briggs L.J."/>
            <person name="Griffith J."/>
            <person name="Grunwald N.J."/>
            <person name="Horn K."/>
            <person name="Horner N.R."/>
            <person name="Hu C.H."/>
            <person name="Huitema E."/>
            <person name="Jeong D.H."/>
            <person name="Jones A.M."/>
            <person name="Jones J.D."/>
            <person name="Jones R.W."/>
            <person name="Karlsson E.K."/>
            <person name="Kunjeti S.G."/>
            <person name="Lamour K."/>
            <person name="Liu Z."/>
            <person name="Ma L."/>
            <person name="Maclean D."/>
            <person name="Chibucos M.C."/>
            <person name="McDonald H."/>
            <person name="McWalters J."/>
            <person name="Meijer H.J."/>
            <person name="Morgan W."/>
            <person name="Morris P.F."/>
            <person name="Munro C.A."/>
            <person name="O'Neill K."/>
            <person name="Ospina-Giraldo M."/>
            <person name="Pinzon A."/>
            <person name="Pritchard L."/>
            <person name="Ramsahoye B."/>
            <person name="Ren Q."/>
            <person name="Restrepo S."/>
            <person name="Roy S."/>
            <person name="Sadanandom A."/>
            <person name="Savidor A."/>
            <person name="Schornack S."/>
            <person name="Schwartz D.C."/>
            <person name="Schumann U.D."/>
            <person name="Schwessinger B."/>
            <person name="Seyer L."/>
            <person name="Sharpe T."/>
            <person name="Silvar C."/>
            <person name="Song J."/>
            <person name="Studholme D.J."/>
            <person name="Sykes S."/>
            <person name="Thines M."/>
            <person name="van de Vondervoort P.J."/>
            <person name="Phuntumart V."/>
            <person name="Wawra S."/>
            <person name="Weide R."/>
            <person name="Win J."/>
            <person name="Young C."/>
            <person name="Zhou S."/>
            <person name="Fry W."/>
            <person name="Meyers B.C."/>
            <person name="van West P."/>
            <person name="Ristaino J."/>
            <person name="Govers F."/>
            <person name="Birch P.R."/>
            <person name="Whisson S.C."/>
            <person name="Judelson H.S."/>
            <person name="Nusbaum C."/>
        </authorList>
    </citation>
    <scope>NUCLEOTIDE SEQUENCE [LARGE SCALE GENOMIC DNA]</scope>
    <source>
        <strain evidence="2">T30-4</strain>
    </source>
</reference>
<dbReference type="Gene3D" id="3.30.420.10">
    <property type="entry name" value="Ribonuclease H-like superfamily/Ribonuclease H"/>
    <property type="match status" value="1"/>
</dbReference>
<dbReference type="InterPro" id="IPR036397">
    <property type="entry name" value="RNaseH_sf"/>
</dbReference>
<dbReference type="OrthoDB" id="97621at2759"/>
<dbReference type="RefSeq" id="XP_002902295.1">
    <property type="nucleotide sequence ID" value="XM_002902249.1"/>
</dbReference>
<organism evidence="1 2">
    <name type="scientific">Phytophthora infestans (strain T30-4)</name>
    <name type="common">Potato late blight agent</name>
    <dbReference type="NCBI Taxonomy" id="403677"/>
    <lineage>
        <taxon>Eukaryota</taxon>
        <taxon>Sar</taxon>
        <taxon>Stramenopiles</taxon>
        <taxon>Oomycota</taxon>
        <taxon>Peronosporomycetes</taxon>
        <taxon>Peronosporales</taxon>
        <taxon>Peronosporaceae</taxon>
        <taxon>Phytophthora</taxon>
    </lineage>
</organism>
<dbReference type="AlphaFoldDB" id="D0NFH8"/>
<keyword evidence="2" id="KW-1185">Reference proteome</keyword>
<protein>
    <recommendedName>
        <fullName evidence="3">Tc1-like transposase DDE domain-containing protein</fullName>
    </recommendedName>
</protein>
<evidence type="ECO:0000313" key="1">
    <source>
        <dbReference type="EMBL" id="EEY56967.1"/>
    </source>
</evidence>
<gene>
    <name evidence="1" type="ORF">PITG_10515</name>
</gene>
<dbReference type="Proteomes" id="UP000006643">
    <property type="component" value="Unassembled WGS sequence"/>
</dbReference>
<dbReference type="GO" id="GO:0003676">
    <property type="term" value="F:nucleic acid binding"/>
    <property type="evidence" value="ECO:0007669"/>
    <property type="project" value="InterPro"/>
</dbReference>
<dbReference type="HOGENOM" id="CLU_136387_1_0_1"/>
<dbReference type="EMBL" id="DS028135">
    <property type="protein sequence ID" value="EEY56967.1"/>
    <property type="molecule type" value="Genomic_DNA"/>
</dbReference>